<reference evidence="1" key="1">
    <citation type="submission" date="2019-03" db="EMBL/GenBank/DDBJ databases">
        <authorList>
            <person name="Hao L."/>
        </authorList>
    </citation>
    <scope>NUCLEOTIDE SEQUENCE</scope>
</reference>
<gene>
    <name evidence="1" type="ORF">SCFA_20004</name>
</gene>
<proteinExistence type="predicted"/>
<dbReference type="AlphaFoldDB" id="A0A485LWZ6"/>
<dbReference type="EMBL" id="CAADRN010000112">
    <property type="protein sequence ID" value="VFU13058.1"/>
    <property type="molecule type" value="Genomic_DNA"/>
</dbReference>
<evidence type="ECO:0000313" key="1">
    <source>
        <dbReference type="EMBL" id="VFU13058.1"/>
    </source>
</evidence>
<organism evidence="1">
    <name type="scientific">anaerobic digester metagenome</name>
    <dbReference type="NCBI Taxonomy" id="1263854"/>
    <lineage>
        <taxon>unclassified sequences</taxon>
        <taxon>metagenomes</taxon>
        <taxon>ecological metagenomes</taxon>
    </lineage>
</organism>
<accession>A0A485LWZ6</accession>
<name>A0A485LWZ6_9ZZZZ</name>
<sequence length="113" mass="13033">MIYPEEQLEELKAQFGPGVREFEEGGHVYLYIPGLKMPPGCTPEITDALLCPQTHSGYTSRLFFKERIQTTKQVNWNGQFLILGVQWYAFSYNNIKDMPLMNMIMSHLRGMVA</sequence>
<protein>
    <submittedName>
        <fullName evidence="1">Uncharacterized protein</fullName>
    </submittedName>
</protein>